<dbReference type="PANTHER" id="PTHR33442:SF1">
    <property type="entry name" value="TRANS-3-HYDROXY-L-PROLINE DEHYDRATASE"/>
    <property type="match status" value="1"/>
</dbReference>
<gene>
    <name evidence="4" type="ORF">EV356DRAFT_501468</name>
</gene>
<dbReference type="OrthoDB" id="6409228at2759"/>
<dbReference type="GO" id="GO:0050346">
    <property type="term" value="F:trans-L-3-hydroxyproline dehydratase activity"/>
    <property type="evidence" value="ECO:0007669"/>
    <property type="project" value="UniProtKB-EC"/>
</dbReference>
<keyword evidence="5" id="KW-1185">Reference proteome</keyword>
<dbReference type="Proteomes" id="UP000800092">
    <property type="component" value="Unassembled WGS sequence"/>
</dbReference>
<evidence type="ECO:0000256" key="2">
    <source>
        <dbReference type="ARBA" id="ARBA00007529"/>
    </source>
</evidence>
<dbReference type="Pfam" id="PF05544">
    <property type="entry name" value="Pro_racemase"/>
    <property type="match status" value="1"/>
</dbReference>
<reference evidence="4" key="1">
    <citation type="journal article" date="2020" name="Stud. Mycol.">
        <title>101 Dothideomycetes genomes: a test case for predicting lifestyles and emergence of pathogens.</title>
        <authorList>
            <person name="Haridas S."/>
            <person name="Albert R."/>
            <person name="Binder M."/>
            <person name="Bloem J."/>
            <person name="Labutti K."/>
            <person name="Salamov A."/>
            <person name="Andreopoulos B."/>
            <person name="Baker S."/>
            <person name="Barry K."/>
            <person name="Bills G."/>
            <person name="Bluhm B."/>
            <person name="Cannon C."/>
            <person name="Castanera R."/>
            <person name="Culley D."/>
            <person name="Daum C."/>
            <person name="Ezra D."/>
            <person name="Gonzalez J."/>
            <person name="Henrissat B."/>
            <person name="Kuo A."/>
            <person name="Liang C."/>
            <person name="Lipzen A."/>
            <person name="Lutzoni F."/>
            <person name="Magnuson J."/>
            <person name="Mondo S."/>
            <person name="Nolan M."/>
            <person name="Ohm R."/>
            <person name="Pangilinan J."/>
            <person name="Park H.-J."/>
            <person name="Ramirez L."/>
            <person name="Alfaro M."/>
            <person name="Sun H."/>
            <person name="Tritt A."/>
            <person name="Yoshinaga Y."/>
            <person name="Zwiers L.-H."/>
            <person name="Turgeon B."/>
            <person name="Goodwin S."/>
            <person name="Spatafora J."/>
            <person name="Crous P."/>
            <person name="Grigoriev I."/>
        </authorList>
    </citation>
    <scope>NUCLEOTIDE SEQUENCE</scope>
    <source>
        <strain evidence="4">Tuck. ex Michener</strain>
    </source>
</reference>
<dbReference type="AlphaFoldDB" id="A0A6A6H9D8"/>
<organism evidence="4 5">
    <name type="scientific">Viridothelium virens</name>
    <name type="common">Speckled blister lichen</name>
    <name type="synonym">Trypethelium virens</name>
    <dbReference type="NCBI Taxonomy" id="1048519"/>
    <lineage>
        <taxon>Eukaryota</taxon>
        <taxon>Fungi</taxon>
        <taxon>Dikarya</taxon>
        <taxon>Ascomycota</taxon>
        <taxon>Pezizomycotina</taxon>
        <taxon>Dothideomycetes</taxon>
        <taxon>Dothideomycetes incertae sedis</taxon>
        <taxon>Trypetheliales</taxon>
        <taxon>Trypetheliaceae</taxon>
        <taxon>Viridothelium</taxon>
    </lineage>
</organism>
<dbReference type="Gene3D" id="3.10.310.10">
    <property type="entry name" value="Diaminopimelate Epimerase, Chain A, domain 1"/>
    <property type="match status" value="2"/>
</dbReference>
<comment type="similarity">
    <text evidence="2">Belongs to the proline racemase family.</text>
</comment>
<protein>
    <recommendedName>
        <fullName evidence="3">trans-L-3-hydroxyproline dehydratase</fullName>
        <ecNumber evidence="3">4.2.1.77</ecNumber>
    </recommendedName>
</protein>
<dbReference type="PANTHER" id="PTHR33442">
    <property type="entry name" value="TRANS-3-HYDROXY-L-PROLINE DEHYDRATASE"/>
    <property type="match status" value="1"/>
</dbReference>
<evidence type="ECO:0000313" key="4">
    <source>
        <dbReference type="EMBL" id="KAF2234587.1"/>
    </source>
</evidence>
<evidence type="ECO:0000256" key="1">
    <source>
        <dbReference type="ARBA" id="ARBA00001148"/>
    </source>
</evidence>
<name>A0A6A6H9D8_VIRVR</name>
<dbReference type="InterPro" id="IPR008794">
    <property type="entry name" value="Pro_racemase_fam"/>
</dbReference>
<evidence type="ECO:0000256" key="3">
    <source>
        <dbReference type="ARBA" id="ARBA00013105"/>
    </source>
</evidence>
<sequence length="390" mass="42337">MNMLDLDGPVLETVEMHTCGEPTRIVTKGYPKLQGTLLQQRRQAKEQYDHLRRRLMLEPRGHADMYGAILIQETELVSSDEADIGVLFCHCEGYSQMCGHGTIALGRFLIDTDDLTIFPRRKQVQFSAADRTASLNLHAPCGLVRVIVPTTSDGSKADGSRPVSFVSVPSFATALGRSLPIKDRDAWLALTGRGPPHAVTIDIAYGGAFYALVSVEELGLGDRLQELDFDTTKKIAMIIKQSVVETYPDLCQHQSLSSDQCGLYSVIIMDKETGRPSKDTVGAELGLCMFANGQIDRSPTGSGVTARVAAAYGAGKRKLTDKWTYHSLVSHLNNGSGAFLASIAEEVTITTAARNTTSAVTVLVEGQAFYLGKSSFISEREDTLGRGFLL</sequence>
<comment type="catalytic activity">
    <reaction evidence="1">
        <text>trans-3-hydroxy-L-proline = 1-pyrroline-2-carboxylate + H2O</text>
        <dbReference type="Rhea" id="RHEA:10320"/>
        <dbReference type="ChEBI" id="CHEBI:15377"/>
        <dbReference type="ChEBI" id="CHEBI:39785"/>
        <dbReference type="ChEBI" id="CHEBI:57938"/>
        <dbReference type="EC" id="4.2.1.77"/>
    </reaction>
</comment>
<dbReference type="SUPFAM" id="SSF54506">
    <property type="entry name" value="Diaminopimelate epimerase-like"/>
    <property type="match status" value="1"/>
</dbReference>
<accession>A0A6A6H9D8</accession>
<dbReference type="FunFam" id="3.10.310.10:FF:000003">
    <property type="entry name" value="Proline racemase"/>
    <property type="match status" value="1"/>
</dbReference>
<evidence type="ECO:0000313" key="5">
    <source>
        <dbReference type="Proteomes" id="UP000800092"/>
    </source>
</evidence>
<dbReference type="EC" id="4.2.1.77" evidence="3"/>
<proteinExistence type="inferred from homology"/>
<dbReference type="EMBL" id="ML991797">
    <property type="protein sequence ID" value="KAF2234587.1"/>
    <property type="molecule type" value="Genomic_DNA"/>
</dbReference>
<dbReference type="SFLD" id="SFLDS00028">
    <property type="entry name" value="Proline_Racemase"/>
    <property type="match status" value="1"/>
</dbReference>